<protein>
    <submittedName>
        <fullName evidence="1">Uncharacterized protein</fullName>
    </submittedName>
</protein>
<name>T0H2C3_9SPHN</name>
<evidence type="ECO:0000313" key="2">
    <source>
        <dbReference type="Proteomes" id="UP000015524"/>
    </source>
</evidence>
<dbReference type="EMBL" id="ATIB01000001">
    <property type="protein sequence ID" value="EQB07092.1"/>
    <property type="molecule type" value="Genomic_DNA"/>
</dbReference>
<dbReference type="Proteomes" id="UP000015524">
    <property type="component" value="Unassembled WGS sequence"/>
</dbReference>
<gene>
    <name evidence="1" type="ORF">L485_00035</name>
</gene>
<proteinExistence type="predicted"/>
<keyword evidence="2" id="KW-1185">Reference proteome</keyword>
<dbReference type="AlphaFoldDB" id="T0H2C3"/>
<sequence length="34" mass="4022">MRLWNSYATGTERSMIFAIVSIDRTRNGVRHRPE</sequence>
<comment type="caution">
    <text evidence="1">The sequence shown here is derived from an EMBL/GenBank/DDBJ whole genome shotgun (WGS) entry which is preliminary data.</text>
</comment>
<reference evidence="1 2" key="1">
    <citation type="journal article" date="2013" name="Genome Announc.">
        <title>Draft Genome Sequence of a Hexachlorocyclohexane-Degrading Bacterium, Sphingobium baderi Strain LL03T.</title>
        <authorList>
            <person name="Kaur J."/>
            <person name="Verma H."/>
            <person name="Tripathi C."/>
            <person name="Khurana J.P."/>
            <person name="Lal R."/>
        </authorList>
    </citation>
    <scope>NUCLEOTIDE SEQUENCE [LARGE SCALE GENOMIC DNA]</scope>
    <source>
        <strain evidence="1 2">LL03</strain>
    </source>
</reference>
<organism evidence="1 2">
    <name type="scientific">Sphingobium baderi LL03</name>
    <dbReference type="NCBI Taxonomy" id="1114964"/>
    <lineage>
        <taxon>Bacteria</taxon>
        <taxon>Pseudomonadati</taxon>
        <taxon>Pseudomonadota</taxon>
        <taxon>Alphaproteobacteria</taxon>
        <taxon>Sphingomonadales</taxon>
        <taxon>Sphingomonadaceae</taxon>
        <taxon>Sphingobium</taxon>
    </lineage>
</organism>
<accession>T0H2C3</accession>
<evidence type="ECO:0000313" key="1">
    <source>
        <dbReference type="EMBL" id="EQB07092.1"/>
    </source>
</evidence>